<dbReference type="OrthoDB" id="5809922at2759"/>
<sequence length="323" mass="37205">MQFTFLSCIFLAILTAYYLPSFRIPCKIPIDLLKITGGFPTLIEQFYEDLSNFTAFQPENAQNFVKFIKNEEFSGIFTILCNSKSSYKTYNITECYYKSSQNFSSCQDPILIGNTCQNVVTHVKGTIGELDNVPLNSQIFLEIEEKPEYNETTCNNYTIGDFVKTSNFLLKFENSSEILEICEEEEDFFDLVMNFCNNCEEECDVPLINLTSISCSQGDLDISIYHTKGYIFSATISQQISNLHEISKKTWKKSINFYESTQNEEKSRYELKHGRFHCPSERTCLLELLYPLQLLKSLDVFPTQITLLILAALLYFAMIFKGT</sequence>
<proteinExistence type="predicted"/>
<keyword evidence="1" id="KW-0472">Membrane</keyword>
<evidence type="ECO:0000256" key="2">
    <source>
        <dbReference type="SAM" id="SignalP"/>
    </source>
</evidence>
<keyword evidence="1" id="KW-1133">Transmembrane helix</keyword>
<comment type="caution">
    <text evidence="3">The sequence shown here is derived from an EMBL/GenBank/DDBJ whole genome shotgun (WGS) entry which is preliminary data.</text>
</comment>
<dbReference type="Proteomes" id="UP001152747">
    <property type="component" value="Unassembled WGS sequence"/>
</dbReference>
<feature type="transmembrane region" description="Helical" evidence="1">
    <location>
        <begin position="301"/>
        <end position="320"/>
    </location>
</feature>
<keyword evidence="1" id="KW-0812">Transmembrane</keyword>
<evidence type="ECO:0000313" key="3">
    <source>
        <dbReference type="EMBL" id="CAI5444365.1"/>
    </source>
</evidence>
<keyword evidence="2" id="KW-0732">Signal</keyword>
<evidence type="ECO:0000313" key="4">
    <source>
        <dbReference type="Proteomes" id="UP001152747"/>
    </source>
</evidence>
<dbReference type="AlphaFoldDB" id="A0A9P1IG05"/>
<protein>
    <submittedName>
        <fullName evidence="3">Uncharacterized protein</fullName>
    </submittedName>
</protein>
<reference evidence="3" key="1">
    <citation type="submission" date="2022-11" db="EMBL/GenBank/DDBJ databases">
        <authorList>
            <person name="Kikuchi T."/>
        </authorList>
    </citation>
    <scope>NUCLEOTIDE SEQUENCE</scope>
    <source>
        <strain evidence="3">PS1010</strain>
    </source>
</reference>
<feature type="signal peptide" evidence="2">
    <location>
        <begin position="1"/>
        <end position="16"/>
    </location>
</feature>
<keyword evidence="4" id="KW-1185">Reference proteome</keyword>
<accession>A0A9P1IG05</accession>
<organism evidence="3 4">
    <name type="scientific">Caenorhabditis angaria</name>
    <dbReference type="NCBI Taxonomy" id="860376"/>
    <lineage>
        <taxon>Eukaryota</taxon>
        <taxon>Metazoa</taxon>
        <taxon>Ecdysozoa</taxon>
        <taxon>Nematoda</taxon>
        <taxon>Chromadorea</taxon>
        <taxon>Rhabditida</taxon>
        <taxon>Rhabditina</taxon>
        <taxon>Rhabditomorpha</taxon>
        <taxon>Rhabditoidea</taxon>
        <taxon>Rhabditidae</taxon>
        <taxon>Peloderinae</taxon>
        <taxon>Caenorhabditis</taxon>
    </lineage>
</organism>
<feature type="chain" id="PRO_5040266395" evidence="2">
    <location>
        <begin position="17"/>
        <end position="323"/>
    </location>
</feature>
<evidence type="ECO:0000256" key="1">
    <source>
        <dbReference type="SAM" id="Phobius"/>
    </source>
</evidence>
<name>A0A9P1IG05_9PELO</name>
<dbReference type="EMBL" id="CANHGI010000003">
    <property type="protein sequence ID" value="CAI5444365.1"/>
    <property type="molecule type" value="Genomic_DNA"/>
</dbReference>
<gene>
    <name evidence="3" type="ORF">CAMP_LOCUS7002</name>
</gene>